<sequence>MGMRTAMVLVHACTFAHACRAVIYGGDLSGWQAVFTDGEYDYDQYVQYAVDNEATSLIVEGNGCAAIVYEHKSFQGWKAVFPEGKYGMSEFVARGAVNDAASALRVGYGQTGKATGCKDEPGWVDPFGHGCKAYEKDKHCAGGNTLHMWIRSVEFNNPHLHCCACGGKGQGKCVDTVGWHDQYGHGCDNYVKEGNCGGGKVLHDWIMQAEFRHPHLNCCACGK</sequence>
<reference evidence="2" key="1">
    <citation type="submission" date="2021-01" db="EMBL/GenBank/DDBJ databases">
        <authorList>
            <person name="Corre E."/>
            <person name="Pelletier E."/>
            <person name="Niang G."/>
            <person name="Scheremetjew M."/>
            <person name="Finn R."/>
            <person name="Kale V."/>
            <person name="Holt S."/>
            <person name="Cochrane G."/>
            <person name="Meng A."/>
            <person name="Brown T."/>
            <person name="Cohen L."/>
        </authorList>
    </citation>
    <scope>NUCLEOTIDE SEQUENCE</scope>
    <source>
        <strain evidence="2">RCC1130</strain>
    </source>
</reference>
<dbReference type="SUPFAM" id="SSF49695">
    <property type="entry name" value="gamma-Crystallin-like"/>
    <property type="match status" value="1"/>
</dbReference>
<organism evidence="2">
    <name type="scientific">Calcidiscus leptoporus</name>
    <dbReference type="NCBI Taxonomy" id="127549"/>
    <lineage>
        <taxon>Eukaryota</taxon>
        <taxon>Haptista</taxon>
        <taxon>Haptophyta</taxon>
        <taxon>Prymnesiophyceae</taxon>
        <taxon>Coccolithales</taxon>
        <taxon>Calcidiscaceae</taxon>
        <taxon>Calcidiscus</taxon>
    </lineage>
</organism>
<dbReference type="AlphaFoldDB" id="A0A7S0IIQ3"/>
<feature type="signal peptide" evidence="1">
    <location>
        <begin position="1"/>
        <end position="21"/>
    </location>
</feature>
<feature type="chain" id="PRO_5031035185" evidence="1">
    <location>
        <begin position="22"/>
        <end position="223"/>
    </location>
</feature>
<accession>A0A7S0IIQ3</accession>
<keyword evidence="1" id="KW-0732">Signal</keyword>
<dbReference type="Gene3D" id="2.60.20.10">
    <property type="entry name" value="Crystallins"/>
    <property type="match status" value="1"/>
</dbReference>
<name>A0A7S0IIQ3_9EUKA</name>
<dbReference type="InterPro" id="IPR011024">
    <property type="entry name" value="G_crystallin-like"/>
</dbReference>
<protein>
    <submittedName>
        <fullName evidence="2">Uncharacterized protein</fullName>
    </submittedName>
</protein>
<dbReference type="EMBL" id="HBER01000738">
    <property type="protein sequence ID" value="CAD8522755.1"/>
    <property type="molecule type" value="Transcribed_RNA"/>
</dbReference>
<evidence type="ECO:0000256" key="1">
    <source>
        <dbReference type="SAM" id="SignalP"/>
    </source>
</evidence>
<gene>
    <name evidence="2" type="ORF">CLEP1334_LOCUS408</name>
</gene>
<evidence type="ECO:0000313" key="2">
    <source>
        <dbReference type="EMBL" id="CAD8522755.1"/>
    </source>
</evidence>
<proteinExistence type="predicted"/>